<feature type="compositionally biased region" description="Low complexity" evidence="1">
    <location>
        <begin position="7"/>
        <end position="18"/>
    </location>
</feature>
<dbReference type="InterPro" id="IPR036681">
    <property type="entry name" value="PgpA-like_sf"/>
</dbReference>
<evidence type="ECO:0000256" key="2">
    <source>
        <dbReference type="SAM" id="Phobius"/>
    </source>
</evidence>
<dbReference type="CDD" id="cd06971">
    <property type="entry name" value="PgpA"/>
    <property type="match status" value="1"/>
</dbReference>
<feature type="transmembrane region" description="Helical" evidence="2">
    <location>
        <begin position="121"/>
        <end position="145"/>
    </location>
</feature>
<evidence type="ECO:0000313" key="4">
    <source>
        <dbReference type="EMBL" id="TPG27643.1"/>
    </source>
</evidence>
<feature type="region of interest" description="Disordered" evidence="1">
    <location>
        <begin position="1"/>
        <end position="29"/>
    </location>
</feature>
<evidence type="ECO:0000256" key="1">
    <source>
        <dbReference type="SAM" id="MobiDB-lite"/>
    </source>
</evidence>
<dbReference type="InterPro" id="IPR007686">
    <property type="entry name" value="YutG/PgpA"/>
</dbReference>
<dbReference type="GO" id="GO:0008962">
    <property type="term" value="F:phosphatidylglycerophosphatase activity"/>
    <property type="evidence" value="ECO:0007669"/>
    <property type="project" value="InterPro"/>
</dbReference>
<dbReference type="EMBL" id="RCZI01000003">
    <property type="protein sequence ID" value="TPG27643.1"/>
    <property type="molecule type" value="Genomic_DNA"/>
</dbReference>
<dbReference type="OrthoDB" id="9804091at2"/>
<feature type="transmembrane region" description="Helical" evidence="2">
    <location>
        <begin position="175"/>
        <end position="200"/>
    </location>
</feature>
<sequence>MRRARPSRSASTASTTSPENPTVTASSPLPTVAHPTVRFMLSHPAHLIALGFGSGLPRRAPGTVGTLWAWVAYLVMQLWLSPASIGWVILASLPIGWWACTVTARHMNVADPGHIVWDEVVAFWLILWLVMPAGLWAQVIAFALFRLFDAAKPGPVGWADALCKQKDATRDTMRWSVAGFGILFDDLVAAFCTLFVIALWRAW</sequence>
<protein>
    <submittedName>
        <fullName evidence="4">Phosphatidylglycerophosphatase A</fullName>
    </submittedName>
</protein>
<accession>A0A502DQN1</accession>
<feature type="transmembrane region" description="Helical" evidence="2">
    <location>
        <begin position="67"/>
        <end position="89"/>
    </location>
</feature>
<reference evidence="4 5" key="1">
    <citation type="journal article" date="2019" name="Environ. Microbiol.">
        <title>Species interactions and distinct microbial communities in high Arctic permafrost affected cryosols are associated with the CH4 and CO2 gas fluxes.</title>
        <authorList>
            <person name="Altshuler I."/>
            <person name="Hamel J."/>
            <person name="Turney S."/>
            <person name="Magnuson E."/>
            <person name="Levesque R."/>
            <person name="Greer C."/>
            <person name="Whyte L.G."/>
        </authorList>
    </citation>
    <scope>NUCLEOTIDE SEQUENCE [LARGE SCALE GENOMIC DNA]</scope>
    <source>
        <strain evidence="4 5">S06.C</strain>
    </source>
</reference>
<comment type="caution">
    <text evidence="4">The sequence shown here is derived from an EMBL/GenBank/DDBJ whole genome shotgun (WGS) entry which is preliminary data.</text>
</comment>
<organism evidence="4 5">
    <name type="scientific">Variovorax guangxiensis</name>
    <dbReference type="NCBI Taxonomy" id="1775474"/>
    <lineage>
        <taxon>Bacteria</taxon>
        <taxon>Pseudomonadati</taxon>
        <taxon>Pseudomonadota</taxon>
        <taxon>Betaproteobacteria</taxon>
        <taxon>Burkholderiales</taxon>
        <taxon>Comamonadaceae</taxon>
        <taxon>Variovorax</taxon>
    </lineage>
</organism>
<proteinExistence type="predicted"/>
<feature type="domain" description="YutG/PgpA" evidence="3">
    <location>
        <begin position="48"/>
        <end position="199"/>
    </location>
</feature>
<dbReference type="PANTHER" id="PTHR36305">
    <property type="entry name" value="PHOSPHATIDYLGLYCEROPHOSPHATASE A"/>
    <property type="match status" value="1"/>
</dbReference>
<dbReference type="Proteomes" id="UP000319212">
    <property type="component" value="Unassembled WGS sequence"/>
</dbReference>
<dbReference type="GO" id="GO:0006629">
    <property type="term" value="P:lipid metabolic process"/>
    <property type="evidence" value="ECO:0007669"/>
    <property type="project" value="InterPro"/>
</dbReference>
<evidence type="ECO:0000259" key="3">
    <source>
        <dbReference type="Pfam" id="PF04608"/>
    </source>
</evidence>
<keyword evidence="2" id="KW-0472">Membrane</keyword>
<gene>
    <name evidence="4" type="ORF">EAH82_12805</name>
</gene>
<name>A0A502DQN1_9BURK</name>
<dbReference type="Pfam" id="PF04608">
    <property type="entry name" value="PgpA"/>
    <property type="match status" value="1"/>
</dbReference>
<keyword evidence="2" id="KW-1133">Transmembrane helix</keyword>
<dbReference type="PANTHER" id="PTHR36305:SF1">
    <property type="entry name" value="PHOSPHATIDYLGLYCEROPHOSPHATASE A"/>
    <property type="match status" value="1"/>
</dbReference>
<feature type="compositionally biased region" description="Polar residues" evidence="1">
    <location>
        <begin position="19"/>
        <end position="29"/>
    </location>
</feature>
<keyword evidence="2" id="KW-0812">Transmembrane</keyword>
<dbReference type="SUPFAM" id="SSF101307">
    <property type="entry name" value="YutG-like"/>
    <property type="match status" value="1"/>
</dbReference>
<dbReference type="AlphaFoldDB" id="A0A502DQN1"/>
<evidence type="ECO:0000313" key="5">
    <source>
        <dbReference type="Proteomes" id="UP000319212"/>
    </source>
</evidence>
<dbReference type="InterPro" id="IPR026037">
    <property type="entry name" value="PgpA"/>
</dbReference>